<dbReference type="eggNOG" id="COG1983">
    <property type="taxonomic scope" value="Bacteria"/>
</dbReference>
<evidence type="ECO:0000313" key="5">
    <source>
        <dbReference type="Proteomes" id="UP000001116"/>
    </source>
</evidence>
<sequence>MSSSVQPDGRAGFFTSVRALGAVRGEDRWFAGVCGGVAARTGLDPLLVRGIVAALTVVGGLGLACYGLAWLLMPDARRDTGDGGRIEVEAATRGDVSGAAWLAGALVVVDLAVPRALIGVGTGGWDGPGWGFLVTTLVGLLCWWLLRDQRFPRPEPPARPAAPERAPAAGPAPAAPERAPAAGPAPAAPRVSLVKAPRVEAPREPVAGFGSSTERAAAARQAKLEAKLRDAALKGQRAVAKAEASRARRRPGSPLLTTAVLGLALLAAGAVVLAGVLLDLPGRTLPLALCAAVAVMGTGAVVAGLRARRTALVGLAWPAALCAVAAAVLPPATGWTWQVDQTWRPTGADARSSAVGRLQVDPSALDGGPARATVAAGRLDVLVPDDATVLVEVRVLAGSLRWQGDDGVVGIGGEPGGTGQDSAGATTLGGTDLTQVLAVGPGAAALAEAVVVRGEDPDGWTVPSGTPELVAVAWTGEVRVGAAGSDTLEGP</sequence>
<protein>
    <recommendedName>
        <fullName evidence="3">Phage shock protein PspC N-terminal domain-containing protein</fullName>
    </recommendedName>
</protein>
<dbReference type="OrthoDB" id="7359894at2"/>
<dbReference type="EMBL" id="CP000750">
    <property type="protein sequence ID" value="ABS01770.1"/>
    <property type="molecule type" value="Genomic_DNA"/>
</dbReference>
<gene>
    <name evidence="4" type="ordered locus">Krad_0280</name>
</gene>
<dbReference type="RefSeq" id="WP_012085407.1">
    <property type="nucleotide sequence ID" value="NC_009664.2"/>
</dbReference>
<keyword evidence="2" id="KW-0812">Transmembrane</keyword>
<feature type="transmembrane region" description="Helical" evidence="2">
    <location>
        <begin position="312"/>
        <end position="332"/>
    </location>
</feature>
<feature type="transmembrane region" description="Helical" evidence="2">
    <location>
        <begin position="94"/>
        <end position="117"/>
    </location>
</feature>
<reference evidence="5" key="1">
    <citation type="journal article" date="2008" name="PLoS ONE">
        <title>Survival in nuclear waste, extreme resistance, and potential applications gleaned from the genome sequence of Kineococcus radiotolerans SRS30216.</title>
        <authorList>
            <person name="Bagwell C.E."/>
            <person name="Bhat S."/>
            <person name="Hawkins G.M."/>
            <person name="Smith B.W."/>
            <person name="Biswas T."/>
            <person name="Hoover T.R."/>
            <person name="Saunders E."/>
            <person name="Han C.S."/>
            <person name="Tsodikov O.V."/>
            <person name="Shimkets L.J."/>
        </authorList>
    </citation>
    <scope>NUCLEOTIDE SEQUENCE [LARGE SCALE GENOMIC DNA]</scope>
    <source>
        <strain evidence="5">ATCC BAA-149 / DSM 14245 / SRS30216</strain>
    </source>
</reference>
<dbReference type="KEGG" id="kra:Krad_0280"/>
<feature type="transmembrane region" description="Helical" evidence="2">
    <location>
        <begin position="255"/>
        <end position="278"/>
    </location>
</feature>
<keyword evidence="2" id="KW-0472">Membrane</keyword>
<accession>A6W4N1</accession>
<dbReference type="STRING" id="266940.Krad_0280"/>
<feature type="compositionally biased region" description="Low complexity" evidence="1">
    <location>
        <begin position="161"/>
        <end position="187"/>
    </location>
</feature>
<feature type="domain" description="Phage shock protein PspC N-terminal" evidence="3">
    <location>
        <begin position="26"/>
        <end position="75"/>
    </location>
</feature>
<dbReference type="AlphaFoldDB" id="A6W4N1"/>
<keyword evidence="2" id="KW-1133">Transmembrane helix</keyword>
<feature type="transmembrane region" description="Helical" evidence="2">
    <location>
        <begin position="129"/>
        <end position="146"/>
    </location>
</feature>
<dbReference type="Pfam" id="PF04024">
    <property type="entry name" value="PspC"/>
    <property type="match status" value="1"/>
</dbReference>
<keyword evidence="5" id="KW-1185">Reference proteome</keyword>
<evidence type="ECO:0000259" key="3">
    <source>
        <dbReference type="Pfam" id="PF04024"/>
    </source>
</evidence>
<organism evidence="4 5">
    <name type="scientific">Kineococcus radiotolerans (strain ATCC BAA-149 / DSM 14245 / SRS30216)</name>
    <dbReference type="NCBI Taxonomy" id="266940"/>
    <lineage>
        <taxon>Bacteria</taxon>
        <taxon>Bacillati</taxon>
        <taxon>Actinomycetota</taxon>
        <taxon>Actinomycetes</taxon>
        <taxon>Kineosporiales</taxon>
        <taxon>Kineosporiaceae</taxon>
        <taxon>Kineococcus</taxon>
    </lineage>
</organism>
<name>A6W4N1_KINRD</name>
<dbReference type="InterPro" id="IPR007168">
    <property type="entry name" value="Phageshock_PspC_N"/>
</dbReference>
<feature type="transmembrane region" description="Helical" evidence="2">
    <location>
        <begin position="284"/>
        <end position="305"/>
    </location>
</feature>
<evidence type="ECO:0000313" key="4">
    <source>
        <dbReference type="EMBL" id="ABS01770.1"/>
    </source>
</evidence>
<dbReference type="HOGENOM" id="CLU_030489_2_0_11"/>
<feature type="transmembrane region" description="Helical" evidence="2">
    <location>
        <begin position="51"/>
        <end position="73"/>
    </location>
</feature>
<evidence type="ECO:0000256" key="2">
    <source>
        <dbReference type="SAM" id="Phobius"/>
    </source>
</evidence>
<feature type="region of interest" description="Disordered" evidence="1">
    <location>
        <begin position="155"/>
        <end position="187"/>
    </location>
</feature>
<dbReference type="Proteomes" id="UP000001116">
    <property type="component" value="Chromosome"/>
</dbReference>
<evidence type="ECO:0000256" key="1">
    <source>
        <dbReference type="SAM" id="MobiDB-lite"/>
    </source>
</evidence>
<proteinExistence type="predicted"/>